<proteinExistence type="predicted"/>
<protein>
    <submittedName>
        <fullName evidence="1">Uncharacterized protein</fullName>
    </submittedName>
</protein>
<dbReference type="EMBL" id="OX459940">
    <property type="protein sequence ID" value="CAI9174510.1"/>
    <property type="molecule type" value="Genomic_DNA"/>
</dbReference>
<name>A0ABN8ZKR3_RANTA</name>
<dbReference type="Proteomes" id="UP001176941">
    <property type="component" value="Chromosome 4"/>
</dbReference>
<reference evidence="1" key="1">
    <citation type="submission" date="2023-04" db="EMBL/GenBank/DDBJ databases">
        <authorList>
            <consortium name="ELIXIR-Norway"/>
        </authorList>
    </citation>
    <scope>NUCLEOTIDE SEQUENCE [LARGE SCALE GENOMIC DNA]</scope>
</reference>
<sequence>MARWPHLSQAAVMRGVDPAASVLAHCVRCKGLTQPQGLRVFWHSQRPWDRPGAGLEPGSSGVQPGLGDQWDRELVRDRLWARKNSPEPQVCCWFLLLSCLHLSCLVTALSRLGAQ</sequence>
<gene>
    <name evidence="1" type="ORF">MRATA1EN1_LOCUS23472</name>
</gene>
<accession>A0ABN8ZKR3</accession>
<keyword evidence="2" id="KW-1185">Reference proteome</keyword>
<organism evidence="1 2">
    <name type="scientific">Rangifer tarandus platyrhynchus</name>
    <name type="common">Svalbard reindeer</name>
    <dbReference type="NCBI Taxonomy" id="3082113"/>
    <lineage>
        <taxon>Eukaryota</taxon>
        <taxon>Metazoa</taxon>
        <taxon>Chordata</taxon>
        <taxon>Craniata</taxon>
        <taxon>Vertebrata</taxon>
        <taxon>Euteleostomi</taxon>
        <taxon>Mammalia</taxon>
        <taxon>Eutheria</taxon>
        <taxon>Laurasiatheria</taxon>
        <taxon>Artiodactyla</taxon>
        <taxon>Ruminantia</taxon>
        <taxon>Pecora</taxon>
        <taxon>Cervidae</taxon>
        <taxon>Odocoileinae</taxon>
        <taxon>Rangifer</taxon>
    </lineage>
</organism>
<evidence type="ECO:0000313" key="2">
    <source>
        <dbReference type="Proteomes" id="UP001176941"/>
    </source>
</evidence>
<evidence type="ECO:0000313" key="1">
    <source>
        <dbReference type="EMBL" id="CAI9174510.1"/>
    </source>
</evidence>